<proteinExistence type="predicted"/>
<dbReference type="EMBL" id="UINC01199530">
    <property type="protein sequence ID" value="SVE18007.1"/>
    <property type="molecule type" value="Genomic_DNA"/>
</dbReference>
<accession>A0A383BD10</accession>
<dbReference type="GO" id="GO:0005737">
    <property type="term" value="C:cytoplasm"/>
    <property type="evidence" value="ECO:0007669"/>
    <property type="project" value="InterPro"/>
</dbReference>
<protein>
    <recommendedName>
        <fullName evidence="1">Phenylalanine-tRNA ligase class II N-terminal domain-containing protein</fullName>
    </recommendedName>
</protein>
<gene>
    <name evidence="2" type="ORF">METZ01_LOCUS470861</name>
</gene>
<dbReference type="SUPFAM" id="SSF46589">
    <property type="entry name" value="tRNA-binding arm"/>
    <property type="match status" value="1"/>
</dbReference>
<dbReference type="InterPro" id="IPR010978">
    <property type="entry name" value="tRNA-bd_arm"/>
</dbReference>
<organism evidence="2">
    <name type="scientific">marine metagenome</name>
    <dbReference type="NCBI Taxonomy" id="408172"/>
    <lineage>
        <taxon>unclassified sequences</taxon>
        <taxon>metagenomes</taxon>
        <taxon>ecological metagenomes</taxon>
    </lineage>
</organism>
<reference evidence="2" key="1">
    <citation type="submission" date="2018-05" db="EMBL/GenBank/DDBJ databases">
        <authorList>
            <person name="Lanie J.A."/>
            <person name="Ng W.-L."/>
            <person name="Kazmierczak K.M."/>
            <person name="Andrzejewski T.M."/>
            <person name="Davidsen T.M."/>
            <person name="Wayne K.J."/>
            <person name="Tettelin H."/>
            <person name="Glass J.I."/>
            <person name="Rusch D."/>
            <person name="Podicherti R."/>
            <person name="Tsui H.-C.T."/>
            <person name="Winkler M.E."/>
        </authorList>
    </citation>
    <scope>NUCLEOTIDE SEQUENCE</scope>
</reference>
<feature type="domain" description="Phenylalanine-tRNA ligase class II N-terminal" evidence="1">
    <location>
        <begin position="21"/>
        <end position="59"/>
    </location>
</feature>
<dbReference type="GO" id="GO:0004826">
    <property type="term" value="F:phenylalanine-tRNA ligase activity"/>
    <property type="evidence" value="ECO:0007669"/>
    <property type="project" value="InterPro"/>
</dbReference>
<dbReference type="Pfam" id="PF02912">
    <property type="entry name" value="Phe_tRNA-synt_N"/>
    <property type="match status" value="1"/>
</dbReference>
<name>A0A383BD10_9ZZZZ</name>
<dbReference type="GO" id="GO:0006432">
    <property type="term" value="P:phenylalanyl-tRNA aminoacylation"/>
    <property type="evidence" value="ECO:0007669"/>
    <property type="project" value="InterPro"/>
</dbReference>
<dbReference type="AlphaFoldDB" id="A0A383BD10"/>
<sequence>MIVAIHALRQQAEQELECLDSPAALPEWYRRYLGRKGELTQQLKQMGGLAPEERPKMGK</sequence>
<feature type="non-terminal residue" evidence="2">
    <location>
        <position position="59"/>
    </location>
</feature>
<evidence type="ECO:0000313" key="2">
    <source>
        <dbReference type="EMBL" id="SVE18007.1"/>
    </source>
</evidence>
<dbReference type="InterPro" id="IPR004188">
    <property type="entry name" value="Phe-tRNA_ligase_II_N"/>
</dbReference>
<evidence type="ECO:0000259" key="1">
    <source>
        <dbReference type="Pfam" id="PF02912"/>
    </source>
</evidence>
<dbReference type="GO" id="GO:0005524">
    <property type="term" value="F:ATP binding"/>
    <property type="evidence" value="ECO:0007669"/>
    <property type="project" value="InterPro"/>
</dbReference>